<dbReference type="Proteomes" id="UP000783213">
    <property type="component" value="Unassembled WGS sequence"/>
</dbReference>
<feature type="transmembrane region" description="Helical" evidence="6">
    <location>
        <begin position="334"/>
        <end position="355"/>
    </location>
</feature>
<dbReference type="Gene3D" id="1.20.1250.20">
    <property type="entry name" value="MFS general substrate transporter like domains"/>
    <property type="match status" value="1"/>
</dbReference>
<dbReference type="RefSeq" id="XP_038812058.1">
    <property type="nucleotide sequence ID" value="XM_038951585.1"/>
</dbReference>
<feature type="transmembrane region" description="Helical" evidence="6">
    <location>
        <begin position="457"/>
        <end position="477"/>
    </location>
</feature>
<feature type="transmembrane region" description="Helical" evidence="6">
    <location>
        <begin position="391"/>
        <end position="412"/>
    </location>
</feature>
<name>A0ABQ7ISA5_9HELO</name>
<evidence type="ECO:0000256" key="2">
    <source>
        <dbReference type="ARBA" id="ARBA00022448"/>
    </source>
</evidence>
<dbReference type="PROSITE" id="PS50850">
    <property type="entry name" value="MFS"/>
    <property type="match status" value="1"/>
</dbReference>
<sequence length="534" mass="59701">MPVSSNFPLSSPREKQSPIAAKELDTAAFEVSTCQINPSIEKSLLKKLDLHVVLPLMILFVLAFLDRVNIGNAKIQGMTEELKMVGNDFNVALMVFFPSYILFEFPSNLILRRLPPSLWLTIIMTLWGIITVCQGLVRSQSALVGLRFLLGLFEAGFSPGAVYLISMYYKRYELQWRLSLFFAASILSGAFGGLFAYALAHMNGIGGYSGWRWIFIIEGLLTIVVALSFKFLGILVDWPETASFLTSSEREMLIQRLKDDMGEDTQLNTLNKESLKRILSDWKIYVGIFMYMGVVNTGYATSFFIPTIIQEMGYTAIGSQVRTIPIYCVATTTAFWPSTLSTLILLHCLVIAYLTDRLQHRFAFTIAGVAVGIIGYVILLCQSHVSTGVKYMACFFITTGGYMTQPVTWAWLANNMAGHYKRSISTALQIGVGNIGGIVASNIFITNQAPKYPVGYGVSLGLLVMCGIMCTVFFFGLKRENGIRDRGGRDYRFGEDEERRRWNREVGRKKRGIGGMIGRGLGLFYRLGWKGVWV</sequence>
<dbReference type="InterPro" id="IPR011701">
    <property type="entry name" value="MFS"/>
</dbReference>
<feature type="transmembrane region" description="Helical" evidence="6">
    <location>
        <begin position="362"/>
        <end position="385"/>
    </location>
</feature>
<evidence type="ECO:0000313" key="9">
    <source>
        <dbReference type="Proteomes" id="UP000783213"/>
    </source>
</evidence>
<evidence type="ECO:0000256" key="3">
    <source>
        <dbReference type="ARBA" id="ARBA00022692"/>
    </source>
</evidence>
<dbReference type="PANTHER" id="PTHR43791:SF52">
    <property type="entry name" value="TRANSPORTER, PUTATIVE (AFU_ORTHOLOGUE AFUA_1G11820)-RELATED"/>
    <property type="match status" value="1"/>
</dbReference>
<keyword evidence="2" id="KW-0813">Transport</keyword>
<protein>
    <recommendedName>
        <fullName evidence="7">Major facilitator superfamily (MFS) profile domain-containing protein</fullName>
    </recommendedName>
</protein>
<comment type="caution">
    <text evidence="8">The sequence shown here is derived from an EMBL/GenBank/DDBJ whole genome shotgun (WGS) entry which is preliminary data.</text>
</comment>
<dbReference type="PANTHER" id="PTHR43791">
    <property type="entry name" value="PERMEASE-RELATED"/>
    <property type="match status" value="1"/>
</dbReference>
<evidence type="ECO:0000259" key="7">
    <source>
        <dbReference type="PROSITE" id="PS50850"/>
    </source>
</evidence>
<accession>A0ABQ7ISA5</accession>
<evidence type="ECO:0000256" key="1">
    <source>
        <dbReference type="ARBA" id="ARBA00004141"/>
    </source>
</evidence>
<feature type="transmembrane region" description="Helical" evidence="6">
    <location>
        <begin position="85"/>
        <end position="105"/>
    </location>
</feature>
<comment type="subcellular location">
    <subcellularLocation>
        <location evidence="1">Membrane</location>
        <topology evidence="1">Multi-pass membrane protein</topology>
    </subcellularLocation>
</comment>
<keyword evidence="5 6" id="KW-0472">Membrane</keyword>
<dbReference type="SUPFAM" id="SSF103473">
    <property type="entry name" value="MFS general substrate transporter"/>
    <property type="match status" value="1"/>
</dbReference>
<feature type="transmembrane region" description="Helical" evidence="6">
    <location>
        <begin position="424"/>
        <end position="445"/>
    </location>
</feature>
<dbReference type="InterPro" id="IPR020846">
    <property type="entry name" value="MFS_dom"/>
</dbReference>
<dbReference type="GeneID" id="62230739"/>
<feature type="transmembrane region" description="Helical" evidence="6">
    <location>
        <begin position="211"/>
        <end position="236"/>
    </location>
</feature>
<proteinExistence type="predicted"/>
<dbReference type="Pfam" id="PF07690">
    <property type="entry name" value="MFS_1"/>
    <property type="match status" value="1"/>
</dbReference>
<feature type="transmembrane region" description="Helical" evidence="6">
    <location>
        <begin position="143"/>
        <end position="166"/>
    </location>
</feature>
<keyword evidence="4 6" id="KW-1133">Transmembrane helix</keyword>
<evidence type="ECO:0000313" key="8">
    <source>
        <dbReference type="EMBL" id="KAF7932666.1"/>
    </source>
</evidence>
<feature type="transmembrane region" description="Helical" evidence="6">
    <location>
        <begin position="284"/>
        <end position="305"/>
    </location>
</feature>
<organism evidence="8 9">
    <name type="scientific">Botrytis deweyae</name>
    <dbReference type="NCBI Taxonomy" id="2478750"/>
    <lineage>
        <taxon>Eukaryota</taxon>
        <taxon>Fungi</taxon>
        <taxon>Dikarya</taxon>
        <taxon>Ascomycota</taxon>
        <taxon>Pezizomycotina</taxon>
        <taxon>Leotiomycetes</taxon>
        <taxon>Helotiales</taxon>
        <taxon>Sclerotiniaceae</taxon>
        <taxon>Botrytis</taxon>
    </lineage>
</organism>
<reference evidence="8 9" key="1">
    <citation type="journal article" date="2020" name="Genome Biol. Evol.">
        <title>Comparative genomics of Sclerotiniaceae.</title>
        <authorList>
            <person name="Valero Jimenez C.A."/>
            <person name="Steentjes M."/>
            <person name="Scholten O.E."/>
            <person name="Van Kan J.A.L."/>
        </authorList>
    </citation>
    <scope>NUCLEOTIDE SEQUENCE [LARGE SCALE GENOMIC DNA]</scope>
    <source>
        <strain evidence="8 9">B1</strain>
    </source>
</reference>
<keyword evidence="3 6" id="KW-0812">Transmembrane</keyword>
<evidence type="ECO:0000256" key="5">
    <source>
        <dbReference type="ARBA" id="ARBA00023136"/>
    </source>
</evidence>
<evidence type="ECO:0000256" key="4">
    <source>
        <dbReference type="ARBA" id="ARBA00022989"/>
    </source>
</evidence>
<dbReference type="EMBL" id="RCSX01000007">
    <property type="protein sequence ID" value="KAF7932666.1"/>
    <property type="molecule type" value="Genomic_DNA"/>
</dbReference>
<feature type="domain" description="Major facilitator superfamily (MFS) profile" evidence="7">
    <location>
        <begin position="52"/>
        <end position="482"/>
    </location>
</feature>
<keyword evidence="9" id="KW-1185">Reference proteome</keyword>
<feature type="transmembrane region" description="Helical" evidence="6">
    <location>
        <begin position="117"/>
        <end position="137"/>
    </location>
</feature>
<evidence type="ECO:0000256" key="6">
    <source>
        <dbReference type="SAM" id="Phobius"/>
    </source>
</evidence>
<feature type="transmembrane region" description="Helical" evidence="6">
    <location>
        <begin position="178"/>
        <end position="199"/>
    </location>
</feature>
<gene>
    <name evidence="8" type="ORF">EAE98_003965</name>
</gene>
<feature type="transmembrane region" description="Helical" evidence="6">
    <location>
        <begin position="48"/>
        <end position="65"/>
    </location>
</feature>
<dbReference type="InterPro" id="IPR036259">
    <property type="entry name" value="MFS_trans_sf"/>
</dbReference>